<comment type="function">
    <text evidence="2">Catalyzes the reversible cyclization of carbamoyl aspartate to dihydroorotate.</text>
</comment>
<evidence type="ECO:0000313" key="7">
    <source>
        <dbReference type="EMBL" id="VYT80068.1"/>
    </source>
</evidence>
<dbReference type="InterPro" id="IPR050138">
    <property type="entry name" value="DHOase/Allantoinase_Hydrolase"/>
</dbReference>
<dbReference type="GO" id="GO:0006145">
    <property type="term" value="P:purine nucleobase catabolic process"/>
    <property type="evidence" value="ECO:0007669"/>
    <property type="project" value="TreeGrafter"/>
</dbReference>
<dbReference type="Gene3D" id="2.30.40.10">
    <property type="entry name" value="Urease, subunit C, domain 1"/>
    <property type="match status" value="1"/>
</dbReference>
<dbReference type="PANTHER" id="PTHR43668:SF4">
    <property type="entry name" value="ALLANTOINASE"/>
    <property type="match status" value="1"/>
</dbReference>
<evidence type="ECO:0000259" key="6">
    <source>
        <dbReference type="Pfam" id="PF01979"/>
    </source>
</evidence>
<dbReference type="InterPro" id="IPR006680">
    <property type="entry name" value="Amidohydro-rel"/>
</dbReference>
<proteinExistence type="inferred from homology"/>
<comment type="similarity">
    <text evidence="3">Belongs to the metallo-dependent hydrolases superfamily. DHOase family. Class I DHOase subfamily.</text>
</comment>
<dbReference type="InterPro" id="IPR011059">
    <property type="entry name" value="Metal-dep_hydrolase_composite"/>
</dbReference>
<keyword evidence="5 7" id="KW-0378">Hydrolase</keyword>
<dbReference type="GO" id="GO:0046872">
    <property type="term" value="F:metal ion binding"/>
    <property type="evidence" value="ECO:0007669"/>
    <property type="project" value="UniProtKB-KW"/>
</dbReference>
<reference evidence="7" key="1">
    <citation type="submission" date="2019-11" db="EMBL/GenBank/DDBJ databases">
        <authorList>
            <person name="Feng L."/>
        </authorList>
    </citation>
    <scope>NUCLEOTIDE SEQUENCE</scope>
    <source>
        <strain evidence="7">PclaraLFYP37</strain>
    </source>
</reference>
<keyword evidence="4" id="KW-0479">Metal-binding</keyword>
<dbReference type="PROSITE" id="PS00483">
    <property type="entry name" value="DIHYDROOROTASE_2"/>
    <property type="match status" value="1"/>
</dbReference>
<dbReference type="PANTHER" id="PTHR43668">
    <property type="entry name" value="ALLANTOINASE"/>
    <property type="match status" value="1"/>
</dbReference>
<dbReference type="CDD" id="cd01318">
    <property type="entry name" value="DHOase_IIb"/>
    <property type="match status" value="1"/>
</dbReference>
<dbReference type="InterPro" id="IPR032466">
    <property type="entry name" value="Metal_Hydrolase"/>
</dbReference>
<dbReference type="NCBIfam" id="NF006688">
    <property type="entry name" value="PRK09236.1"/>
    <property type="match status" value="1"/>
</dbReference>
<comment type="cofactor">
    <cofactor evidence="1">
        <name>Zn(2+)</name>
        <dbReference type="ChEBI" id="CHEBI:29105"/>
    </cofactor>
</comment>
<organism evidence="7">
    <name type="scientific">Paraprevotella clara</name>
    <dbReference type="NCBI Taxonomy" id="454154"/>
    <lineage>
        <taxon>Bacteria</taxon>
        <taxon>Pseudomonadati</taxon>
        <taxon>Bacteroidota</taxon>
        <taxon>Bacteroidia</taxon>
        <taxon>Bacteroidales</taxon>
        <taxon>Prevotellaceae</taxon>
        <taxon>Paraprevotella</taxon>
    </lineage>
</organism>
<evidence type="ECO:0000256" key="3">
    <source>
        <dbReference type="ARBA" id="ARBA00010286"/>
    </source>
</evidence>
<dbReference type="Pfam" id="PF01979">
    <property type="entry name" value="Amidohydro_1"/>
    <property type="match status" value="1"/>
</dbReference>
<dbReference type="SUPFAM" id="SSF51338">
    <property type="entry name" value="Composite domain of metallo-dependent hydrolases"/>
    <property type="match status" value="1"/>
</dbReference>
<dbReference type="InterPro" id="IPR002195">
    <property type="entry name" value="Dihydroorotase_CS"/>
</dbReference>
<evidence type="ECO:0000256" key="2">
    <source>
        <dbReference type="ARBA" id="ARBA00002368"/>
    </source>
</evidence>
<accession>A0A6N2ZQG1</accession>
<name>A0A6N2ZQG1_9BACT</name>
<evidence type="ECO:0000256" key="5">
    <source>
        <dbReference type="ARBA" id="ARBA00022801"/>
    </source>
</evidence>
<dbReference type="EC" id="3.5.2.5" evidence="7"/>
<evidence type="ECO:0000256" key="4">
    <source>
        <dbReference type="ARBA" id="ARBA00022723"/>
    </source>
</evidence>
<feature type="domain" description="Amidohydrolase-related" evidence="6">
    <location>
        <begin position="54"/>
        <end position="434"/>
    </location>
</feature>
<gene>
    <name evidence="7" type="primary">allB</name>
    <name evidence="7" type="ORF">PCLFYP37_01154</name>
</gene>
<protein>
    <submittedName>
        <fullName evidence="7">Allantoinase</fullName>
        <ecNumber evidence="7">3.5.2.5</ecNumber>
    </submittedName>
</protein>
<dbReference type="Gene3D" id="3.20.20.140">
    <property type="entry name" value="Metal-dependent hydrolases"/>
    <property type="match status" value="1"/>
</dbReference>
<evidence type="ECO:0000256" key="1">
    <source>
        <dbReference type="ARBA" id="ARBA00001947"/>
    </source>
</evidence>
<sequence length="453" mass="50458">MRTRIQNATIVNEGKRFVGTVTLEDDKILSIVPSDDTIHTLPPTDRVIDAEGLYLIPGVIDDHVHFREPGLTHKADIATESRAAAAGGVTSYMDMPNVVPQTTTLEALDDKFRLAAEKSLVNYSFFFGATHTNTDMLEQLDPHKVCGVKLFMGSSTGNMLVDREDALRAIFSRSPLLIMTHCEDSSIISANLKSFRERYGDDPDVKYHPAIRNEEACFRSTELAVKLARETGARLHVAHVSTARELSLFRRDPLWDETTGRMKPVTAEACIAHLFYTDADYTRLGTRIKCNPAIKSGADRAALRQALTDGRIDVIGTDHAPHLPVEKEGGCVKAASGMPMVQFSLVSMLRLSDEGVLPLERVVDLMCHAPARLFQIKGRGFLREGAQADLVLLRPSSPWTLRREDILSRCGWSPLEGERFNWSVEQTYCNGHLVYNHGHIDMDVCGRQLTFDR</sequence>
<dbReference type="GO" id="GO:0005737">
    <property type="term" value="C:cytoplasm"/>
    <property type="evidence" value="ECO:0007669"/>
    <property type="project" value="TreeGrafter"/>
</dbReference>
<dbReference type="GO" id="GO:0004038">
    <property type="term" value="F:allantoinase activity"/>
    <property type="evidence" value="ECO:0007669"/>
    <property type="project" value="UniProtKB-EC"/>
</dbReference>
<dbReference type="AlphaFoldDB" id="A0A6N2ZQG1"/>
<dbReference type="SUPFAM" id="SSF51556">
    <property type="entry name" value="Metallo-dependent hydrolases"/>
    <property type="match status" value="1"/>
</dbReference>
<dbReference type="EMBL" id="CACRUT010000006">
    <property type="protein sequence ID" value="VYT80068.1"/>
    <property type="molecule type" value="Genomic_DNA"/>
</dbReference>